<feature type="domain" description="PocR" evidence="1">
    <location>
        <begin position="2"/>
        <end position="149"/>
    </location>
</feature>
<protein>
    <recommendedName>
        <fullName evidence="1">PocR domain-containing protein</fullName>
    </recommendedName>
</protein>
<name>A0AAN0MEX2_9ACTN</name>
<dbReference type="Pfam" id="PF10114">
    <property type="entry name" value="PocR"/>
    <property type="match status" value="1"/>
</dbReference>
<dbReference type="Proteomes" id="UP001431656">
    <property type="component" value="Chromosome"/>
</dbReference>
<dbReference type="InterPro" id="IPR018771">
    <property type="entry name" value="PocR_dom"/>
</dbReference>
<dbReference type="EMBL" id="AP028056">
    <property type="protein sequence ID" value="BEH00866.1"/>
    <property type="molecule type" value="Genomic_DNA"/>
</dbReference>
<dbReference type="AlphaFoldDB" id="A0AAN0MEX2"/>
<proteinExistence type="predicted"/>
<reference evidence="2" key="1">
    <citation type="journal article" date="2024" name="Int. J. Syst. Evol. Microbiol.">
        <title>Brooklawnia propionicigenes sp. nov., a facultatively anaerobic, propionate-producing bacterium isolated from a methanogenic reactor treating waste from cattle farms.</title>
        <authorList>
            <person name="Akita Y."/>
            <person name="Ueki A."/>
            <person name="Tonouchi A."/>
            <person name="Sugawara Y."/>
            <person name="Honma S."/>
            <person name="Kaku N."/>
            <person name="Ueki K."/>
        </authorList>
    </citation>
    <scope>NUCLEOTIDE SEQUENCE</scope>
    <source>
        <strain evidence="2">SH051</strain>
    </source>
</reference>
<evidence type="ECO:0000313" key="3">
    <source>
        <dbReference type="Proteomes" id="UP001431656"/>
    </source>
</evidence>
<organism evidence="2 3">
    <name type="scientific">Brooklawnia propionicigenes</name>
    <dbReference type="NCBI Taxonomy" id="3041175"/>
    <lineage>
        <taxon>Bacteria</taxon>
        <taxon>Bacillati</taxon>
        <taxon>Actinomycetota</taxon>
        <taxon>Actinomycetes</taxon>
        <taxon>Propionibacteriales</taxon>
        <taxon>Propionibacteriaceae</taxon>
        <taxon>Brooklawnia</taxon>
    </lineage>
</organism>
<dbReference type="KEGG" id="broo:brsh051_01470"/>
<gene>
    <name evidence="2" type="ORF">brsh051_01470</name>
</gene>
<evidence type="ECO:0000259" key="1">
    <source>
        <dbReference type="Pfam" id="PF10114"/>
    </source>
</evidence>
<sequence>MDQVQRMTADYSEATGLASVIVEARGVPVAAPCAFTEFCQAMRSDPVRAKLCESCDAHGGLQSLIEQSPRIYRCHAGLIDFSVPMMEGDKYLGAIASGQVRQTDDADQPQYLTTGSTWQDDPRLVELYNQVPVYSRRRIIAASETLLGLSKSAGLVNKCPIFNLPTRSGSRAAETVHPERTQPQFQLLTQIVSADDESGSRTVSEHHAALRDALTAENLDEAFIQGMRPAVSAIVSASVYRGAQNL</sequence>
<evidence type="ECO:0000313" key="2">
    <source>
        <dbReference type="EMBL" id="BEH00866.1"/>
    </source>
</evidence>
<keyword evidence="3" id="KW-1185">Reference proteome</keyword>
<accession>A0AAN0MEX2</accession>